<reference evidence="1 2" key="1">
    <citation type="submission" date="2019-03" db="EMBL/GenBank/DDBJ databases">
        <title>Paraburkholderia sp. 4M-K11, isolated from subtropical forest soil.</title>
        <authorList>
            <person name="Gao Z.-H."/>
            <person name="Qiu L.-H."/>
        </authorList>
    </citation>
    <scope>NUCLEOTIDE SEQUENCE [LARGE SCALE GENOMIC DNA]</scope>
    <source>
        <strain evidence="1 2">4M-K11</strain>
    </source>
</reference>
<dbReference type="EMBL" id="SMRP01000001">
    <property type="protein sequence ID" value="TDG25853.1"/>
    <property type="molecule type" value="Genomic_DNA"/>
</dbReference>
<evidence type="ECO:0000313" key="2">
    <source>
        <dbReference type="Proteomes" id="UP000295722"/>
    </source>
</evidence>
<gene>
    <name evidence="1" type="ORF">EYW47_00335</name>
</gene>
<organism evidence="1 2">
    <name type="scientific">Paraburkholderia silviterrae</name>
    <dbReference type="NCBI Taxonomy" id="2528715"/>
    <lineage>
        <taxon>Bacteria</taxon>
        <taxon>Pseudomonadati</taxon>
        <taxon>Pseudomonadota</taxon>
        <taxon>Betaproteobacteria</taxon>
        <taxon>Burkholderiales</taxon>
        <taxon>Burkholderiaceae</taxon>
        <taxon>Paraburkholderia</taxon>
    </lineage>
</organism>
<protein>
    <submittedName>
        <fullName evidence="1">DNA transfer protein p32</fullName>
    </submittedName>
</protein>
<evidence type="ECO:0000313" key="1">
    <source>
        <dbReference type="EMBL" id="TDG25853.1"/>
    </source>
</evidence>
<sequence length="216" mass="22118">MFNTTQSDLQPYMNTGNNALTSLQSFNNGPGQQQYPGFSFNYNPASDPEYNFLLQQGGNAITSQASALGGVNSGATLKALSDYGQQTALGSYQSEFNNSLNSYNTNFNTWNSNLNNIFSRLYNTASLGENAAAGVGNAAIQTGQSIGNNIIGAGNAQAAGTVGSANALSGGLVGGASSLTSLLSNQAFLNSFNGGGGGGNYSPYNTPAMSNEPALQ</sequence>
<name>A0A4R5MF38_9BURK</name>
<accession>A0A4R5MF38</accession>
<comment type="caution">
    <text evidence="1">The sequence shown here is derived from an EMBL/GenBank/DDBJ whole genome shotgun (WGS) entry which is preliminary data.</text>
</comment>
<proteinExistence type="predicted"/>
<dbReference type="Proteomes" id="UP000295722">
    <property type="component" value="Unassembled WGS sequence"/>
</dbReference>
<dbReference type="OrthoDB" id="6713638at2"/>
<dbReference type="AlphaFoldDB" id="A0A4R5MF38"/>
<keyword evidence="2" id="KW-1185">Reference proteome</keyword>
<dbReference type="RefSeq" id="WP_133192905.1">
    <property type="nucleotide sequence ID" value="NZ_JBHUCW010000015.1"/>
</dbReference>